<gene>
    <name evidence="5" type="ORF">URODEC1_LOCUS8670</name>
</gene>
<dbReference type="PROSITE" id="PS50202">
    <property type="entry name" value="MSP"/>
    <property type="match status" value="1"/>
</dbReference>
<dbReference type="SUPFAM" id="SSF49354">
    <property type="entry name" value="PapD-like"/>
    <property type="match status" value="1"/>
</dbReference>
<dbReference type="AlphaFoldDB" id="A0ABC8W0F5"/>
<keyword evidence="6" id="KW-1185">Reference proteome</keyword>
<protein>
    <recommendedName>
        <fullName evidence="4">MSP domain-containing protein</fullName>
    </recommendedName>
</protein>
<dbReference type="Pfam" id="PF00635">
    <property type="entry name" value="Motile_Sperm"/>
    <property type="match status" value="1"/>
</dbReference>
<evidence type="ECO:0000256" key="1">
    <source>
        <dbReference type="ARBA" id="ARBA00008932"/>
    </source>
</evidence>
<organism evidence="5 6">
    <name type="scientific">Urochloa decumbens</name>
    <dbReference type="NCBI Taxonomy" id="240449"/>
    <lineage>
        <taxon>Eukaryota</taxon>
        <taxon>Viridiplantae</taxon>
        <taxon>Streptophyta</taxon>
        <taxon>Embryophyta</taxon>
        <taxon>Tracheophyta</taxon>
        <taxon>Spermatophyta</taxon>
        <taxon>Magnoliopsida</taxon>
        <taxon>Liliopsida</taxon>
        <taxon>Poales</taxon>
        <taxon>Poaceae</taxon>
        <taxon>PACMAD clade</taxon>
        <taxon>Panicoideae</taxon>
        <taxon>Panicodae</taxon>
        <taxon>Paniceae</taxon>
        <taxon>Melinidinae</taxon>
        <taxon>Urochloa</taxon>
    </lineage>
</organism>
<dbReference type="InterPro" id="IPR016763">
    <property type="entry name" value="VAP"/>
</dbReference>
<dbReference type="GO" id="GO:0005783">
    <property type="term" value="C:endoplasmic reticulum"/>
    <property type="evidence" value="ECO:0007669"/>
    <property type="project" value="UniProtKB-ARBA"/>
</dbReference>
<dbReference type="PIRSF" id="PIRSF019693">
    <property type="entry name" value="VAMP-associated"/>
    <property type="match status" value="1"/>
</dbReference>
<feature type="coiled-coil region" evidence="2">
    <location>
        <begin position="276"/>
        <end position="303"/>
    </location>
</feature>
<dbReference type="PANTHER" id="PTHR10809:SF158">
    <property type="entry name" value="OS05G0373000 PROTEIN"/>
    <property type="match status" value="1"/>
</dbReference>
<dbReference type="PANTHER" id="PTHR10809">
    <property type="entry name" value="VESICLE-ASSOCIATED MEMBRANE PROTEIN-ASSOCIATED PROTEIN"/>
    <property type="match status" value="1"/>
</dbReference>
<comment type="similarity">
    <text evidence="1">Belongs to the VAMP-associated protein (VAP) (TC 9.B.17) family.</text>
</comment>
<dbReference type="EMBL" id="OZ075121">
    <property type="protein sequence ID" value="CAL4900395.1"/>
    <property type="molecule type" value="Genomic_DNA"/>
</dbReference>
<keyword evidence="3" id="KW-0472">Membrane</keyword>
<evidence type="ECO:0000313" key="6">
    <source>
        <dbReference type="Proteomes" id="UP001497457"/>
    </source>
</evidence>
<dbReference type="InterPro" id="IPR008962">
    <property type="entry name" value="PapD-like_sf"/>
</dbReference>
<evidence type="ECO:0000259" key="4">
    <source>
        <dbReference type="PROSITE" id="PS50202"/>
    </source>
</evidence>
<dbReference type="InterPro" id="IPR013783">
    <property type="entry name" value="Ig-like_fold"/>
</dbReference>
<keyword evidence="3" id="KW-1133">Transmembrane helix</keyword>
<proteinExistence type="inferred from homology"/>
<keyword evidence="3" id="KW-0812">Transmembrane</keyword>
<keyword evidence="2" id="KW-0175">Coiled coil</keyword>
<evidence type="ECO:0000313" key="5">
    <source>
        <dbReference type="EMBL" id="CAL4900395.1"/>
    </source>
</evidence>
<dbReference type="Proteomes" id="UP001497457">
    <property type="component" value="Chromosome 11b"/>
</dbReference>
<reference evidence="6" key="1">
    <citation type="submission" date="2024-06" db="EMBL/GenBank/DDBJ databases">
        <authorList>
            <person name="Ryan C."/>
        </authorList>
    </citation>
    <scope>NUCLEOTIDE SEQUENCE [LARGE SCALE GENOMIC DNA]</scope>
</reference>
<dbReference type="Gene3D" id="2.60.40.10">
    <property type="entry name" value="Immunoglobulins"/>
    <property type="match status" value="1"/>
</dbReference>
<evidence type="ECO:0000256" key="3">
    <source>
        <dbReference type="SAM" id="Phobius"/>
    </source>
</evidence>
<name>A0ABC8W0F5_9POAL</name>
<feature type="domain" description="MSP" evidence="4">
    <location>
        <begin position="7"/>
        <end position="127"/>
    </location>
</feature>
<reference evidence="5 6" key="2">
    <citation type="submission" date="2024-10" db="EMBL/GenBank/DDBJ databases">
        <authorList>
            <person name="Ryan C."/>
        </authorList>
    </citation>
    <scope>NUCLEOTIDE SEQUENCE [LARGE SCALE GENOMIC DNA]</scope>
</reference>
<sequence>MGSEDVLVEIHPLELRFLFEVKKQSSCSVNLVNKSDQHVAFKVKTTSPKRYCVRPNVGVILPLESRDFTVTMQAPKNASMDLQIKDKFLVQTTVVPFGTTDEDIVPAFFSKETDRYVEEKKLKVILVSTTQPEVELSINGVLHAKETVGVPVAEEILDNVVNEVHHSLKASFPPLRGPPATLIEISSSVKECPTVLQDFLVPPNQTSFTLSESAPNLQETSSISVESQFASTETSADLKSPPFEYAPVPSEVPSLSDIESTNTYNLHIPHQVTEDVHTLQMKLNNLEVKLEQAETLIVKLGEETRITIQERDKLRKEMVFLKRAGAAQVHSSTGFPLLFVVYMVIVGMSLGYLLHL</sequence>
<accession>A0ABC8W0F5</accession>
<feature type="transmembrane region" description="Helical" evidence="3">
    <location>
        <begin position="335"/>
        <end position="354"/>
    </location>
</feature>
<dbReference type="InterPro" id="IPR000535">
    <property type="entry name" value="MSP_dom"/>
</dbReference>
<evidence type="ECO:0000256" key="2">
    <source>
        <dbReference type="SAM" id="Coils"/>
    </source>
</evidence>
<dbReference type="FunFam" id="2.60.40.10:FF:000813">
    <property type="entry name" value="Vesicle-associated protein 1-1"/>
    <property type="match status" value="1"/>
</dbReference>